<evidence type="ECO:0000259" key="2">
    <source>
        <dbReference type="Pfam" id="PF25484"/>
    </source>
</evidence>
<gene>
    <name evidence="3" type="ORF">QBC38DRAFT_485769</name>
</gene>
<dbReference type="Proteomes" id="UP001301958">
    <property type="component" value="Unassembled WGS sequence"/>
</dbReference>
<reference evidence="3" key="2">
    <citation type="submission" date="2023-05" db="EMBL/GenBank/DDBJ databases">
        <authorList>
            <consortium name="Lawrence Berkeley National Laboratory"/>
            <person name="Steindorff A."/>
            <person name="Hensen N."/>
            <person name="Bonometti L."/>
            <person name="Westerberg I."/>
            <person name="Brannstrom I.O."/>
            <person name="Guillou S."/>
            <person name="Cros-Aarteil S."/>
            <person name="Calhoun S."/>
            <person name="Haridas S."/>
            <person name="Kuo A."/>
            <person name="Mondo S."/>
            <person name="Pangilinan J."/>
            <person name="Riley R."/>
            <person name="Labutti K."/>
            <person name="Andreopoulos B."/>
            <person name="Lipzen A."/>
            <person name="Chen C."/>
            <person name="Yanf M."/>
            <person name="Daum C."/>
            <person name="Ng V."/>
            <person name="Clum A."/>
            <person name="Ohm R."/>
            <person name="Martin F."/>
            <person name="Silar P."/>
            <person name="Natvig D."/>
            <person name="Lalanne C."/>
            <person name="Gautier V."/>
            <person name="Ament-Velasquez S.L."/>
            <person name="Kruys A."/>
            <person name="Hutchinson M.I."/>
            <person name="Powell A.J."/>
            <person name="Barry K."/>
            <person name="Miller A.N."/>
            <person name="Grigoriev I.V."/>
            <person name="Debuchy R."/>
            <person name="Gladieux P."/>
            <person name="Thoren M.H."/>
            <person name="Johannesson H."/>
        </authorList>
    </citation>
    <scope>NUCLEOTIDE SEQUENCE</scope>
    <source>
        <strain evidence="3">CBS 990.96</strain>
    </source>
</reference>
<keyword evidence="1" id="KW-0732">Signal</keyword>
<protein>
    <recommendedName>
        <fullName evidence="2">DUF7907 domain-containing protein</fullName>
    </recommendedName>
</protein>
<accession>A0AAN7BIU2</accession>
<comment type="caution">
    <text evidence="3">The sequence shown here is derived from an EMBL/GenBank/DDBJ whole genome shotgun (WGS) entry which is preliminary data.</text>
</comment>
<evidence type="ECO:0000313" key="4">
    <source>
        <dbReference type="Proteomes" id="UP001301958"/>
    </source>
</evidence>
<evidence type="ECO:0000313" key="3">
    <source>
        <dbReference type="EMBL" id="KAK4224286.1"/>
    </source>
</evidence>
<dbReference type="EMBL" id="MU865397">
    <property type="protein sequence ID" value="KAK4224286.1"/>
    <property type="molecule type" value="Genomic_DNA"/>
</dbReference>
<keyword evidence="4" id="KW-1185">Reference proteome</keyword>
<dbReference type="Pfam" id="PF25484">
    <property type="entry name" value="DUF7907"/>
    <property type="match status" value="1"/>
</dbReference>
<dbReference type="AlphaFoldDB" id="A0AAN7BIU2"/>
<evidence type="ECO:0000256" key="1">
    <source>
        <dbReference type="SAM" id="SignalP"/>
    </source>
</evidence>
<reference evidence="3" key="1">
    <citation type="journal article" date="2023" name="Mol. Phylogenet. Evol.">
        <title>Genome-scale phylogeny and comparative genomics of the fungal order Sordariales.</title>
        <authorList>
            <person name="Hensen N."/>
            <person name="Bonometti L."/>
            <person name="Westerberg I."/>
            <person name="Brannstrom I.O."/>
            <person name="Guillou S."/>
            <person name="Cros-Aarteil S."/>
            <person name="Calhoun S."/>
            <person name="Haridas S."/>
            <person name="Kuo A."/>
            <person name="Mondo S."/>
            <person name="Pangilinan J."/>
            <person name="Riley R."/>
            <person name="LaButti K."/>
            <person name="Andreopoulos B."/>
            <person name="Lipzen A."/>
            <person name="Chen C."/>
            <person name="Yan M."/>
            <person name="Daum C."/>
            <person name="Ng V."/>
            <person name="Clum A."/>
            <person name="Steindorff A."/>
            <person name="Ohm R.A."/>
            <person name="Martin F."/>
            <person name="Silar P."/>
            <person name="Natvig D.O."/>
            <person name="Lalanne C."/>
            <person name="Gautier V."/>
            <person name="Ament-Velasquez S.L."/>
            <person name="Kruys A."/>
            <person name="Hutchinson M.I."/>
            <person name="Powell A.J."/>
            <person name="Barry K."/>
            <person name="Miller A.N."/>
            <person name="Grigoriev I.V."/>
            <person name="Debuchy R."/>
            <person name="Gladieux P."/>
            <person name="Hiltunen Thoren M."/>
            <person name="Johannesson H."/>
        </authorList>
    </citation>
    <scope>NUCLEOTIDE SEQUENCE</scope>
    <source>
        <strain evidence="3">CBS 990.96</strain>
    </source>
</reference>
<proteinExistence type="predicted"/>
<name>A0AAN7BIU2_9PEZI</name>
<feature type="domain" description="DUF7907" evidence="2">
    <location>
        <begin position="28"/>
        <end position="199"/>
    </location>
</feature>
<feature type="signal peptide" evidence="1">
    <location>
        <begin position="1"/>
        <end position="15"/>
    </location>
</feature>
<feature type="chain" id="PRO_5042819277" description="DUF7907 domain-containing protein" evidence="1">
    <location>
        <begin position="16"/>
        <end position="235"/>
    </location>
</feature>
<dbReference type="InterPro" id="IPR057229">
    <property type="entry name" value="DUF7907"/>
</dbReference>
<sequence length="235" mass="25829">MLPLLLLSTFSLTSATDPGCIPRHSASLGFHLRVNITSPSDFTPSINLHYLSTAHIGPAQNRAIISPSPGPVFYQNGTYSDITFHTLSILTDAGSPPGVFPEAITYLPDDANNSSAVYINAGLPGSGTSLSRLWDPYSYLTILEGVVESTFVVCNRTIPYYGENKWFNVVNWVQATRDGTGTHIKIPEGCVAVNLIPECAFLEELPEGAYSSHEFAQEVRCYEDVGEIEWWRYSF</sequence>
<organism evidence="3 4">
    <name type="scientific">Podospora fimiseda</name>
    <dbReference type="NCBI Taxonomy" id="252190"/>
    <lineage>
        <taxon>Eukaryota</taxon>
        <taxon>Fungi</taxon>
        <taxon>Dikarya</taxon>
        <taxon>Ascomycota</taxon>
        <taxon>Pezizomycotina</taxon>
        <taxon>Sordariomycetes</taxon>
        <taxon>Sordariomycetidae</taxon>
        <taxon>Sordariales</taxon>
        <taxon>Podosporaceae</taxon>
        <taxon>Podospora</taxon>
    </lineage>
</organism>